<dbReference type="GO" id="GO:0003677">
    <property type="term" value="F:DNA binding"/>
    <property type="evidence" value="ECO:0007669"/>
    <property type="project" value="InterPro"/>
</dbReference>
<dbReference type="PANTHER" id="PTHR47425:SF2">
    <property type="entry name" value="FARB-RELATED"/>
    <property type="match status" value="1"/>
</dbReference>
<accession>A0A162BXA3</accession>
<evidence type="ECO:0000259" key="3">
    <source>
        <dbReference type="Pfam" id="PF04082"/>
    </source>
</evidence>
<dbReference type="AlphaFoldDB" id="A0A162BXA3"/>
<keyword evidence="1" id="KW-0539">Nucleus</keyword>
<feature type="compositionally biased region" description="Polar residues" evidence="2">
    <location>
        <begin position="644"/>
        <end position="654"/>
    </location>
</feature>
<feature type="domain" description="Xylanolytic transcriptional activator regulatory" evidence="3">
    <location>
        <begin position="201"/>
        <end position="449"/>
    </location>
</feature>
<evidence type="ECO:0000256" key="1">
    <source>
        <dbReference type="ARBA" id="ARBA00023242"/>
    </source>
</evidence>
<dbReference type="CDD" id="cd12148">
    <property type="entry name" value="fungal_TF_MHR"/>
    <property type="match status" value="1"/>
</dbReference>
<dbReference type="PANTHER" id="PTHR47425">
    <property type="entry name" value="FARB-RELATED"/>
    <property type="match status" value="1"/>
</dbReference>
<feature type="region of interest" description="Disordered" evidence="2">
    <location>
        <begin position="92"/>
        <end position="132"/>
    </location>
</feature>
<feature type="region of interest" description="Disordered" evidence="2">
    <location>
        <begin position="633"/>
        <end position="654"/>
    </location>
</feature>
<name>A0A162BXA3_PENCH</name>
<organism evidence="4">
    <name type="scientific">Penicillium chrysogenum</name>
    <name type="common">Penicillium notatum</name>
    <dbReference type="NCBI Taxonomy" id="5076"/>
    <lineage>
        <taxon>Eukaryota</taxon>
        <taxon>Fungi</taxon>
        <taxon>Dikarya</taxon>
        <taxon>Ascomycota</taxon>
        <taxon>Pezizomycotina</taxon>
        <taxon>Eurotiomycetes</taxon>
        <taxon>Eurotiomycetidae</taxon>
        <taxon>Eurotiales</taxon>
        <taxon>Aspergillaceae</taxon>
        <taxon>Penicillium</taxon>
        <taxon>Penicillium chrysogenum species complex</taxon>
    </lineage>
</organism>
<gene>
    <name evidence="4" type="ORF">EN45_104880</name>
</gene>
<dbReference type="GO" id="GO:0008270">
    <property type="term" value="F:zinc ion binding"/>
    <property type="evidence" value="ECO:0007669"/>
    <property type="project" value="InterPro"/>
</dbReference>
<reference evidence="4" key="1">
    <citation type="journal article" date="2014" name="Genome Announc.">
        <title>Complete sequencing and chromosome-scale genome assembly of the industrial progenitor strain P2niaD18 from the penicillin producer Penicillium chrysogenum.</title>
        <authorList>
            <person name="Specht T."/>
            <person name="Dahlmann T.A."/>
            <person name="Zadra I."/>
            <person name="Kurnsteiner H."/>
            <person name="Kuck U."/>
        </authorList>
    </citation>
    <scope>NUCLEOTIDE SEQUENCE [LARGE SCALE GENOMIC DNA]</scope>
    <source>
        <strain evidence="4">P2niaD18</strain>
    </source>
</reference>
<feature type="compositionally biased region" description="Polar residues" evidence="2">
    <location>
        <begin position="98"/>
        <end position="132"/>
    </location>
</feature>
<dbReference type="InterPro" id="IPR007219">
    <property type="entry name" value="XnlR_reg_dom"/>
</dbReference>
<dbReference type="Pfam" id="PF04082">
    <property type="entry name" value="Fungal_trans"/>
    <property type="match status" value="1"/>
</dbReference>
<dbReference type="Proteomes" id="UP000076449">
    <property type="component" value="Chromosome IV"/>
</dbReference>
<dbReference type="InterPro" id="IPR052761">
    <property type="entry name" value="Fungal_Detox/Toxin_TFs"/>
</dbReference>
<dbReference type="EMBL" id="CM002801">
    <property type="protein sequence ID" value="KZN83393.1"/>
    <property type="molecule type" value="Genomic_DNA"/>
</dbReference>
<sequence length="873" mass="97892">MSHSFSASRLLRTVRDWCGPLIIPQILSREGFLLNPALLYPILSPPNSDTKTNCLSQNVATHNKSINGLLLVPSSQSALRCVNPRFSMYPVSTRRSKTSSSANPLPTHQSSGSDVTTGRKSNDQHQSPNHPALTSQLRAHGLSLDDRSTSSPQSPNVPYTEYAFVDSQQLLSLPSEDVAFLASKGCLSLPASDAIDEFARQYFKRIHPLVPVLDEAKFWRIYRNNQPTGAKMSLLVLQSLIFTSCPFMSLETLRQCGFNDRRDARKQLYHRAKLLFELRTEKLPHANAQGAVLLTHYISAEDPQAGSLWVTRAIEHAILIDAQPSLLVEDVAISLKKRLWWSILLRDRSLCIGLRRRPQVTSSFYRWSDWLSIEDFGEELYQSRVYDYNTKRRLFGALQGQCELAVLLTDLVSLVFTHRKIPRRLLSMIEFQGLLSRIKTIKKSLDEWKLPMQPLISPNTTSTSEGTNAVAVLTYMTYIAARVDLAQYAAFVVEENLFYAEDMYNNLVREISNDLRDGVDGLSLVMEYFSVNGYANSLPLSVLGYVGMPLVLAAIDLKLSPSRQEIEVRQRRLNSLSQIIRHSETLYDVTDFVAVGTNHILQLAYMTTQNLFLGEKTAPLLSLDGVARQDSLVRTQRQERASDESMSPKPNRSTSWQDAFIRCPRAYLLISACVDYSLEIGRLPSASGLPEIVRDLPIARLPWTSDIPSSDSTTSLLSQMNQVQRESYPTSVRASVEERDVLETTTIESQPEKSFTPKTAQINHYSSPDAFPYSTTPSLVTDEQLQYINGVAGQTTCESTAPNLDFMDFGDCERVSDNTTGACAVSIPLELIGHMQAECRFEQAAFDYGTTLPLPVEAIDSTLFDSFFYEAFE</sequence>
<evidence type="ECO:0000313" key="4">
    <source>
        <dbReference type="EMBL" id="KZN83393.1"/>
    </source>
</evidence>
<proteinExistence type="predicted"/>
<protein>
    <submittedName>
        <fullName evidence="4">Cutinase transcription factor 1 beta</fullName>
    </submittedName>
</protein>
<dbReference type="GO" id="GO:0006351">
    <property type="term" value="P:DNA-templated transcription"/>
    <property type="evidence" value="ECO:0007669"/>
    <property type="project" value="InterPro"/>
</dbReference>
<evidence type="ECO:0000256" key="2">
    <source>
        <dbReference type="SAM" id="MobiDB-lite"/>
    </source>
</evidence>